<feature type="domain" description="CAP-Gly" evidence="11">
    <location>
        <begin position="40"/>
        <end position="82"/>
    </location>
</feature>
<dbReference type="GO" id="GO:0030286">
    <property type="term" value="C:dynein complex"/>
    <property type="evidence" value="ECO:0007669"/>
    <property type="project" value="UniProtKB-KW"/>
</dbReference>
<evidence type="ECO:0000256" key="3">
    <source>
        <dbReference type="ARBA" id="ARBA00016574"/>
    </source>
</evidence>
<evidence type="ECO:0000313" key="12">
    <source>
        <dbReference type="EMBL" id="OWK10024.1"/>
    </source>
</evidence>
<evidence type="ECO:0000256" key="6">
    <source>
        <dbReference type="ARBA" id="ARBA00023017"/>
    </source>
</evidence>
<dbReference type="EMBL" id="MKHE01000011">
    <property type="protein sequence ID" value="OWK10024.1"/>
    <property type="molecule type" value="Genomic_DNA"/>
</dbReference>
<evidence type="ECO:0000256" key="9">
    <source>
        <dbReference type="ARBA" id="ARBA00076342"/>
    </source>
</evidence>
<dbReference type="SUPFAM" id="SSF74924">
    <property type="entry name" value="Cap-Gly domain"/>
    <property type="match status" value="1"/>
</dbReference>
<proteinExistence type="inferred from homology"/>
<evidence type="ECO:0000256" key="5">
    <source>
        <dbReference type="ARBA" id="ARBA00022701"/>
    </source>
</evidence>
<dbReference type="PANTHER" id="PTHR18916">
    <property type="entry name" value="DYNACTIN 1-RELATED MICROTUBULE-BINDING"/>
    <property type="match status" value="1"/>
</dbReference>
<evidence type="ECO:0000256" key="8">
    <source>
        <dbReference type="ARBA" id="ARBA00023212"/>
    </source>
</evidence>
<evidence type="ECO:0000256" key="10">
    <source>
        <dbReference type="ARBA" id="ARBA00078411"/>
    </source>
</evidence>
<dbReference type="PROSITE" id="PS50245">
    <property type="entry name" value="CAP_GLY_2"/>
    <property type="match status" value="1"/>
</dbReference>
<sequence length="167" mass="17562">MGSTPSGSRMSAEASARPLRVGSRVEVIGKGHRGTVAYVGATLFATGKWVGVILDEAKGKNDGTVQGRKYFTCDEGHGIFVRQSQIQVFEDGADTTSPETPDSSASKVLRRGVKVLAGKSYQCPEVLDQLELRLGVKGRTGLPLVVVLPTSQLLVPEAAFGHPVGVG</sequence>
<dbReference type="SMART" id="SM01052">
    <property type="entry name" value="CAP_GLY"/>
    <property type="match status" value="1"/>
</dbReference>
<keyword evidence="6" id="KW-0243">Dynein</keyword>
<keyword evidence="13" id="KW-1185">Reference proteome</keyword>
<dbReference type="PROSITE" id="PS00845">
    <property type="entry name" value="CAP_GLY_1"/>
    <property type="match status" value="1"/>
</dbReference>
<keyword evidence="7" id="KW-0175">Coiled coil</keyword>
<comment type="caution">
    <text evidence="12">The sequence shown here is derived from an EMBL/GenBank/DDBJ whole genome shotgun (WGS) entry which is preliminary data.</text>
</comment>
<reference evidence="12 13" key="1">
    <citation type="journal article" date="2018" name="Mol. Genet. Genomics">
        <title>The red deer Cervus elaphus genome CerEla1.0: sequencing, annotating, genes, and chromosomes.</title>
        <authorList>
            <person name="Bana N.A."/>
            <person name="Nyiri A."/>
            <person name="Nagy J."/>
            <person name="Frank K."/>
            <person name="Nagy T."/>
            <person name="Steger V."/>
            <person name="Schiller M."/>
            <person name="Lakatos P."/>
            <person name="Sugar L."/>
            <person name="Horn P."/>
            <person name="Barta E."/>
            <person name="Orosz L."/>
        </authorList>
    </citation>
    <scope>NUCLEOTIDE SEQUENCE [LARGE SCALE GENOMIC DNA]</scope>
    <source>
        <strain evidence="12">Hungarian</strain>
    </source>
</reference>
<evidence type="ECO:0000259" key="11">
    <source>
        <dbReference type="PROSITE" id="PS50245"/>
    </source>
</evidence>
<dbReference type="Proteomes" id="UP000242450">
    <property type="component" value="Chromosome 11"/>
</dbReference>
<organism evidence="12 13">
    <name type="scientific">Cervus elaphus hippelaphus</name>
    <name type="common">European red deer</name>
    <dbReference type="NCBI Taxonomy" id="46360"/>
    <lineage>
        <taxon>Eukaryota</taxon>
        <taxon>Metazoa</taxon>
        <taxon>Chordata</taxon>
        <taxon>Craniata</taxon>
        <taxon>Vertebrata</taxon>
        <taxon>Euteleostomi</taxon>
        <taxon>Mammalia</taxon>
        <taxon>Eutheria</taxon>
        <taxon>Laurasiatheria</taxon>
        <taxon>Artiodactyla</taxon>
        <taxon>Ruminantia</taxon>
        <taxon>Pecora</taxon>
        <taxon>Cervidae</taxon>
        <taxon>Cervinae</taxon>
        <taxon>Cervus</taxon>
    </lineage>
</organism>
<gene>
    <name evidence="12" type="ORF">Celaphus_00005773</name>
</gene>
<protein>
    <recommendedName>
        <fullName evidence="3">Dynactin subunit 1</fullName>
    </recommendedName>
    <alternativeName>
        <fullName evidence="10">150 kDa dynein-associated polypeptide</fullName>
    </alternativeName>
    <alternativeName>
        <fullName evidence="9">p150-glued</fullName>
    </alternativeName>
</protein>
<comment type="subcellular location">
    <subcellularLocation>
        <location evidence="1">Cytoplasm</location>
        <location evidence="1">Cytoskeleton</location>
    </subcellularLocation>
</comment>
<evidence type="ECO:0000313" key="13">
    <source>
        <dbReference type="Proteomes" id="UP000242450"/>
    </source>
</evidence>
<dbReference type="GO" id="GO:0005874">
    <property type="term" value="C:microtubule"/>
    <property type="evidence" value="ECO:0007669"/>
    <property type="project" value="UniProtKB-KW"/>
</dbReference>
<dbReference type="InterPro" id="IPR036859">
    <property type="entry name" value="CAP-Gly_dom_sf"/>
</dbReference>
<dbReference type="InterPro" id="IPR000938">
    <property type="entry name" value="CAP-Gly_domain"/>
</dbReference>
<dbReference type="Pfam" id="PF01302">
    <property type="entry name" value="CAP_GLY"/>
    <property type="match status" value="1"/>
</dbReference>
<comment type="similarity">
    <text evidence="2">Belongs to the dynactin 150 kDa subunit family.</text>
</comment>
<accession>A0A212CVY7</accession>
<dbReference type="AlphaFoldDB" id="A0A212CVY7"/>
<keyword evidence="8" id="KW-0206">Cytoskeleton</keyword>
<evidence type="ECO:0000256" key="1">
    <source>
        <dbReference type="ARBA" id="ARBA00004245"/>
    </source>
</evidence>
<evidence type="ECO:0000256" key="7">
    <source>
        <dbReference type="ARBA" id="ARBA00023054"/>
    </source>
</evidence>
<evidence type="ECO:0000256" key="4">
    <source>
        <dbReference type="ARBA" id="ARBA00022490"/>
    </source>
</evidence>
<name>A0A212CVY7_CEREH</name>
<keyword evidence="4" id="KW-0963">Cytoplasm</keyword>
<dbReference type="GO" id="GO:0008017">
    <property type="term" value="F:microtubule binding"/>
    <property type="evidence" value="ECO:0007669"/>
    <property type="project" value="UniProtKB-ARBA"/>
</dbReference>
<evidence type="ECO:0000256" key="2">
    <source>
        <dbReference type="ARBA" id="ARBA00011010"/>
    </source>
</evidence>
<dbReference type="Gene3D" id="2.30.30.190">
    <property type="entry name" value="CAP Gly-rich-like domain"/>
    <property type="match status" value="1"/>
</dbReference>
<dbReference type="FunFam" id="2.30.30.190:FF:000003">
    <property type="entry name" value="dynactin subunit 1 isoform X1"/>
    <property type="match status" value="1"/>
</dbReference>
<keyword evidence="5" id="KW-0493">Microtubule</keyword>
<dbReference type="OrthoDB" id="2130750at2759"/>